<dbReference type="RefSeq" id="WP_051497559.1">
    <property type="nucleotide sequence ID" value="NZ_CBTK010000094.1"/>
</dbReference>
<feature type="chain" id="PRO_5030974877" evidence="4">
    <location>
        <begin position="24"/>
        <end position="555"/>
    </location>
</feature>
<dbReference type="GO" id="GO:0005507">
    <property type="term" value="F:copper ion binding"/>
    <property type="evidence" value="ECO:0007669"/>
    <property type="project" value="InterPro"/>
</dbReference>
<dbReference type="CDD" id="cd13861">
    <property type="entry name" value="CuRO_1_CumA_like"/>
    <property type="match status" value="1"/>
</dbReference>
<proteinExistence type="predicted"/>
<evidence type="ECO:0000256" key="4">
    <source>
        <dbReference type="SAM" id="SignalP"/>
    </source>
</evidence>
<dbReference type="SUPFAM" id="SSF49503">
    <property type="entry name" value="Cupredoxins"/>
    <property type="match status" value="3"/>
</dbReference>
<dbReference type="InterPro" id="IPR002355">
    <property type="entry name" value="Cu_oxidase_Cu_BS"/>
</dbReference>
<feature type="signal peptide" evidence="4">
    <location>
        <begin position="1"/>
        <end position="23"/>
    </location>
</feature>
<dbReference type="CDD" id="cd04207">
    <property type="entry name" value="CuRO_3_LCC_like"/>
    <property type="match status" value="1"/>
</dbReference>
<dbReference type="Pfam" id="PF00394">
    <property type="entry name" value="Cu-oxidase"/>
    <property type="match status" value="1"/>
</dbReference>
<dbReference type="Pfam" id="PF07732">
    <property type="entry name" value="Cu-oxidase_3"/>
    <property type="match status" value="1"/>
</dbReference>
<dbReference type="InterPro" id="IPR045087">
    <property type="entry name" value="Cu-oxidase_fam"/>
</dbReference>
<dbReference type="OrthoDB" id="9757546at2"/>
<dbReference type="InterPro" id="IPR001117">
    <property type="entry name" value="Cu-oxidase_2nd"/>
</dbReference>
<evidence type="ECO:0000256" key="1">
    <source>
        <dbReference type="ARBA" id="ARBA00022723"/>
    </source>
</evidence>
<name>A0A7U7J3K5_9GAMM</name>
<keyword evidence="9" id="KW-1185">Reference proteome</keyword>
<dbReference type="Gene3D" id="2.60.40.420">
    <property type="entry name" value="Cupredoxins - blue copper proteins"/>
    <property type="match status" value="3"/>
</dbReference>
<gene>
    <name evidence="8" type="ORF">BN874_1830006</name>
</gene>
<feature type="domain" description="Plastocyanin-like" evidence="7">
    <location>
        <begin position="102"/>
        <end position="206"/>
    </location>
</feature>
<dbReference type="InterPro" id="IPR011707">
    <property type="entry name" value="Cu-oxidase-like_N"/>
</dbReference>
<comment type="caution">
    <text evidence="8">The sequence shown here is derived from an EMBL/GenBank/DDBJ whole genome shotgun (WGS) entry which is preliminary data.</text>
</comment>
<evidence type="ECO:0000313" key="9">
    <source>
        <dbReference type="Proteomes" id="UP000019184"/>
    </source>
</evidence>
<dbReference type="AlphaFoldDB" id="A0A7U7J3K5"/>
<accession>A0A7U7J3K5</accession>
<keyword evidence="4" id="KW-0732">Signal</keyword>
<keyword evidence="2" id="KW-0560">Oxidoreductase</keyword>
<dbReference type="Proteomes" id="UP000019184">
    <property type="component" value="Unassembled WGS sequence"/>
</dbReference>
<reference evidence="8 9" key="1">
    <citation type="journal article" date="2014" name="ISME J.">
        <title>Candidatus Competibacter-lineage genomes retrieved from metagenomes reveal functional metabolic diversity.</title>
        <authorList>
            <person name="McIlroy S.J."/>
            <person name="Albertsen M."/>
            <person name="Andresen E.K."/>
            <person name="Saunders A.M."/>
            <person name="Kristiansen R."/>
            <person name="Stokholm-Bjerregaard M."/>
            <person name="Nielsen K.L."/>
            <person name="Nielsen P.H."/>
        </authorList>
    </citation>
    <scope>NUCLEOTIDE SEQUENCE [LARGE SCALE GENOMIC DNA]</scope>
    <source>
        <strain evidence="8 9">Run_B_J11</strain>
    </source>
</reference>
<dbReference type="PANTHER" id="PTHR11709:SF394">
    <property type="entry name" value="FI03373P-RELATED"/>
    <property type="match status" value="1"/>
</dbReference>
<keyword evidence="1" id="KW-0479">Metal-binding</keyword>
<feature type="domain" description="Plastocyanin-like" evidence="6">
    <location>
        <begin position="452"/>
        <end position="551"/>
    </location>
</feature>
<dbReference type="InterPro" id="IPR008972">
    <property type="entry name" value="Cupredoxin"/>
</dbReference>
<dbReference type="PANTHER" id="PTHR11709">
    <property type="entry name" value="MULTI-COPPER OXIDASE"/>
    <property type="match status" value="1"/>
</dbReference>
<dbReference type="EMBL" id="CBTK010000094">
    <property type="protein sequence ID" value="CDH44684.1"/>
    <property type="molecule type" value="Genomic_DNA"/>
</dbReference>
<organism evidence="8 9">
    <name type="scientific">Candidatus Contendobacter odensis Run_B_J11</name>
    <dbReference type="NCBI Taxonomy" id="1400861"/>
    <lineage>
        <taxon>Bacteria</taxon>
        <taxon>Pseudomonadati</taxon>
        <taxon>Pseudomonadota</taxon>
        <taxon>Gammaproteobacteria</taxon>
        <taxon>Candidatus Competibacteraceae</taxon>
        <taxon>Candidatus Contendibacter</taxon>
    </lineage>
</organism>
<evidence type="ECO:0000259" key="7">
    <source>
        <dbReference type="Pfam" id="PF07732"/>
    </source>
</evidence>
<sequence>MLKLKLPLFLAALGMTLGHPVFADQDAMAKHCQAMPDMPGCERYRSTPSTAPPISSNTSAARVLPGEGRGPLPSAVATPIIELKDGDRYTLRAEIVTKTLAGTPLRLYAYNGSIPGPLLKVRQGATVTIEFENAIDQDTTVHWHGLRLDYRQDGTPGISQSPVPPGGKHRYTLRFPDDGIYWYHPHVREDFQQDAGLYGNIWVLPRDPQTYAPVDREVALIVDDLLIENGQQTPYGQDVATHALMGRFGNVLLVNGEEQYQLSVRAGETVRFYLTNAANARTFNLSLPGVRLKRVGGDSGRYERETWVDSVVLAPSERVIVEATFAQPGHVVLTHTTPTRTYALGQIAVATGDNKAIADSLRDSPAVQAEVAAFAPYLQAPPDYTLTVGLDMPGMGGMEAGGGHAGHGGHGQPATSALPPIEWEDDMGAMNAAATSATLRWLLRDQATGAENMAIHYRFERGKPVKIRLINPATGMHPMQHPIHFHGQRFLVLAINGQPVENQVWKDTVLVPTGATVDIVLDPSNPGDWMAHCHIAEHLTAGMMFGFQVAEPGGR</sequence>
<dbReference type="InterPro" id="IPR011706">
    <property type="entry name" value="Cu-oxidase_C"/>
</dbReference>
<evidence type="ECO:0000256" key="2">
    <source>
        <dbReference type="ARBA" id="ARBA00023002"/>
    </source>
</evidence>
<evidence type="ECO:0000313" key="8">
    <source>
        <dbReference type="EMBL" id="CDH44684.1"/>
    </source>
</evidence>
<dbReference type="PROSITE" id="PS00080">
    <property type="entry name" value="MULTICOPPER_OXIDASE2"/>
    <property type="match status" value="1"/>
</dbReference>
<dbReference type="GO" id="GO:0016491">
    <property type="term" value="F:oxidoreductase activity"/>
    <property type="evidence" value="ECO:0007669"/>
    <property type="project" value="UniProtKB-KW"/>
</dbReference>
<keyword evidence="3" id="KW-0186">Copper</keyword>
<protein>
    <submittedName>
        <fullName evidence="8">Multicopper oxidase type 3</fullName>
    </submittedName>
</protein>
<dbReference type="Pfam" id="PF07731">
    <property type="entry name" value="Cu-oxidase_2"/>
    <property type="match status" value="1"/>
</dbReference>
<feature type="domain" description="Plastocyanin-like" evidence="5">
    <location>
        <begin position="234"/>
        <end position="328"/>
    </location>
</feature>
<evidence type="ECO:0000256" key="3">
    <source>
        <dbReference type="ARBA" id="ARBA00023008"/>
    </source>
</evidence>
<evidence type="ECO:0000259" key="6">
    <source>
        <dbReference type="Pfam" id="PF07731"/>
    </source>
</evidence>
<evidence type="ECO:0000259" key="5">
    <source>
        <dbReference type="Pfam" id="PF00394"/>
    </source>
</evidence>